<dbReference type="AlphaFoldDB" id="A0AAQ3TD21"/>
<sequence length="69" mass="7355">MQPSPHRRVPHCAWPSPLAGRARLPPRAPLRLATAAVGHARLAAASWSLPWAPPRLAAAVGRPCQVVAR</sequence>
<protein>
    <submittedName>
        <fullName evidence="1">Uncharacterized protein</fullName>
    </submittedName>
</protein>
<name>A0AAQ3TD21_PASNO</name>
<dbReference type="Proteomes" id="UP001341281">
    <property type="component" value="Chromosome 04"/>
</dbReference>
<gene>
    <name evidence="1" type="ORF">U9M48_018422</name>
</gene>
<keyword evidence="2" id="KW-1185">Reference proteome</keyword>
<evidence type="ECO:0000313" key="2">
    <source>
        <dbReference type="Proteomes" id="UP001341281"/>
    </source>
</evidence>
<accession>A0AAQ3TD21</accession>
<organism evidence="1 2">
    <name type="scientific">Paspalum notatum var. saurae</name>
    <dbReference type="NCBI Taxonomy" id="547442"/>
    <lineage>
        <taxon>Eukaryota</taxon>
        <taxon>Viridiplantae</taxon>
        <taxon>Streptophyta</taxon>
        <taxon>Embryophyta</taxon>
        <taxon>Tracheophyta</taxon>
        <taxon>Spermatophyta</taxon>
        <taxon>Magnoliopsida</taxon>
        <taxon>Liliopsida</taxon>
        <taxon>Poales</taxon>
        <taxon>Poaceae</taxon>
        <taxon>PACMAD clade</taxon>
        <taxon>Panicoideae</taxon>
        <taxon>Andropogonodae</taxon>
        <taxon>Paspaleae</taxon>
        <taxon>Paspalinae</taxon>
        <taxon>Paspalum</taxon>
    </lineage>
</organism>
<reference evidence="1 2" key="1">
    <citation type="submission" date="2024-02" db="EMBL/GenBank/DDBJ databases">
        <title>High-quality chromosome-scale genome assembly of Pensacola bahiagrass (Paspalum notatum Flugge var. saurae).</title>
        <authorList>
            <person name="Vega J.M."/>
            <person name="Podio M."/>
            <person name="Orjuela J."/>
            <person name="Siena L.A."/>
            <person name="Pessino S.C."/>
            <person name="Combes M.C."/>
            <person name="Mariac C."/>
            <person name="Albertini E."/>
            <person name="Pupilli F."/>
            <person name="Ortiz J.P.A."/>
            <person name="Leblanc O."/>
        </authorList>
    </citation>
    <scope>NUCLEOTIDE SEQUENCE [LARGE SCALE GENOMIC DNA]</scope>
    <source>
        <strain evidence="1">R1</strain>
        <tissue evidence="1">Leaf</tissue>
    </source>
</reference>
<dbReference type="EMBL" id="CP144748">
    <property type="protein sequence ID" value="WVZ69669.1"/>
    <property type="molecule type" value="Genomic_DNA"/>
</dbReference>
<evidence type="ECO:0000313" key="1">
    <source>
        <dbReference type="EMBL" id="WVZ69669.1"/>
    </source>
</evidence>
<proteinExistence type="predicted"/>